<name>A0A6J4N816_9ACTN</name>
<protein>
    <recommendedName>
        <fullName evidence="1">Actinobacteria/chloroflexi VLRF1 release factor domain-containing protein</fullName>
    </recommendedName>
</protein>
<dbReference type="Gene3D" id="3.30.420.60">
    <property type="entry name" value="eRF1 domain 2"/>
    <property type="match status" value="1"/>
</dbReference>
<dbReference type="InterPro" id="IPR040783">
    <property type="entry name" value="VLRF1"/>
</dbReference>
<dbReference type="NCBIfam" id="NF041024">
    <property type="entry name" value="acVLRF1_NCBI"/>
    <property type="match status" value="1"/>
</dbReference>
<dbReference type="EMBL" id="CADCUO010000059">
    <property type="protein sequence ID" value="CAA9380520.1"/>
    <property type="molecule type" value="Genomic_DNA"/>
</dbReference>
<proteinExistence type="predicted"/>
<dbReference type="InterPro" id="IPR042226">
    <property type="entry name" value="eFR1_2_sf"/>
</dbReference>
<accession>A0A6J4N816</accession>
<evidence type="ECO:0000259" key="1">
    <source>
        <dbReference type="Pfam" id="PF18859"/>
    </source>
</evidence>
<organism evidence="2">
    <name type="scientific">uncultured Propionibacteriaceae bacterium</name>
    <dbReference type="NCBI Taxonomy" id="257457"/>
    <lineage>
        <taxon>Bacteria</taxon>
        <taxon>Bacillati</taxon>
        <taxon>Actinomycetota</taxon>
        <taxon>Actinomycetes</taxon>
        <taxon>Propionibacteriales</taxon>
        <taxon>Propionibacteriaceae</taxon>
        <taxon>environmental samples</taxon>
    </lineage>
</organism>
<gene>
    <name evidence="2" type="ORF">AVDCRST_MAG75-914</name>
</gene>
<dbReference type="Pfam" id="PF18859">
    <property type="entry name" value="acVLRF1"/>
    <property type="match status" value="1"/>
</dbReference>
<sequence length="210" mass="22296">MTSPRIVSIPRERLQPWLANFVDRHGMATVHADADNVVLVGTDGARAEVAVPFPTLLDTSGLEPLVRHVMTDRRIGAILARKGGFAVGIFEGTSLVASKVGSSYVQGKTKAGGWSQQRYARRRDNQSTKAYAQAAGEVVRVLVPEQSSLDAVVTGGDKGAIAAVLADPRLEGLTPLVQPGVLPVVDPRLRVLEAFPAAFLAVRIGLNELA</sequence>
<dbReference type="AlphaFoldDB" id="A0A6J4N816"/>
<evidence type="ECO:0000313" key="2">
    <source>
        <dbReference type="EMBL" id="CAA9380520.1"/>
    </source>
</evidence>
<feature type="domain" description="Actinobacteria/chloroflexi VLRF1 release factor" evidence="1">
    <location>
        <begin position="73"/>
        <end position="204"/>
    </location>
</feature>
<reference evidence="2" key="1">
    <citation type="submission" date="2020-02" db="EMBL/GenBank/DDBJ databases">
        <authorList>
            <person name="Meier V. D."/>
        </authorList>
    </citation>
    <scope>NUCLEOTIDE SEQUENCE</scope>
    <source>
        <strain evidence="2">AVDCRST_MAG75</strain>
    </source>
</reference>
<dbReference type="SUPFAM" id="SSF53137">
    <property type="entry name" value="Translational machinery components"/>
    <property type="match status" value="1"/>
</dbReference>